<dbReference type="InterPro" id="IPR025358">
    <property type="entry name" value="DUF4262"/>
</dbReference>
<evidence type="ECO:0000313" key="2">
    <source>
        <dbReference type="Proteomes" id="UP000619761"/>
    </source>
</evidence>
<proteinExistence type="predicted"/>
<name>A0ABQ3BAS3_9GAMM</name>
<reference evidence="2" key="1">
    <citation type="journal article" date="2019" name="Int. J. Syst. Evol. Microbiol.">
        <title>The Global Catalogue of Microorganisms (GCM) 10K type strain sequencing project: providing services to taxonomists for standard genome sequencing and annotation.</title>
        <authorList>
            <consortium name="The Broad Institute Genomics Platform"/>
            <consortium name="The Broad Institute Genome Sequencing Center for Infectious Disease"/>
            <person name="Wu L."/>
            <person name="Ma J."/>
        </authorList>
    </citation>
    <scope>NUCLEOTIDE SEQUENCE [LARGE SCALE GENOMIC DNA]</scope>
    <source>
        <strain evidence="2">KCTC 32239</strain>
    </source>
</reference>
<dbReference type="Proteomes" id="UP000619761">
    <property type="component" value="Unassembled WGS sequence"/>
</dbReference>
<evidence type="ECO:0000313" key="1">
    <source>
        <dbReference type="EMBL" id="GGY87750.1"/>
    </source>
</evidence>
<gene>
    <name evidence="1" type="ORF">GCM10011613_35950</name>
</gene>
<accession>A0ABQ3BAS3</accession>
<comment type="caution">
    <text evidence="1">The sequence shown here is derived from an EMBL/GenBank/DDBJ whole genome shotgun (WGS) entry which is preliminary data.</text>
</comment>
<organism evidence="1 2">
    <name type="scientific">Cellvibrio zantedeschiae</name>
    <dbReference type="NCBI Taxonomy" id="1237077"/>
    <lineage>
        <taxon>Bacteria</taxon>
        <taxon>Pseudomonadati</taxon>
        <taxon>Pseudomonadota</taxon>
        <taxon>Gammaproteobacteria</taxon>
        <taxon>Cellvibrionales</taxon>
        <taxon>Cellvibrionaceae</taxon>
        <taxon>Cellvibrio</taxon>
    </lineage>
</organism>
<sequence>MRMDERDRKALEDIEKHGCHVLNVMEGEDQPCFSYSIGINKNQNKPELIVVGLKSTLAHSIINNYCSRLKNGETFTPGNLYADFIEGFEVAFVEVDKKHYKEYFGWALWLYAGSNFTAYQLIWPTTQGLWPWSEGKSEFYMWAQPILNESGEIQKI</sequence>
<dbReference type="Pfam" id="PF14081">
    <property type="entry name" value="DUF4262"/>
    <property type="match status" value="1"/>
</dbReference>
<evidence type="ECO:0008006" key="3">
    <source>
        <dbReference type="Google" id="ProtNLM"/>
    </source>
</evidence>
<keyword evidence="2" id="KW-1185">Reference proteome</keyword>
<dbReference type="EMBL" id="BMYZ01000005">
    <property type="protein sequence ID" value="GGY87750.1"/>
    <property type="molecule type" value="Genomic_DNA"/>
</dbReference>
<protein>
    <recommendedName>
        <fullName evidence="3">DUF4262 domain-containing protein</fullName>
    </recommendedName>
</protein>